<evidence type="ECO:0000313" key="1">
    <source>
        <dbReference type="EMBL" id="EFH64833.1"/>
    </source>
</evidence>
<gene>
    <name evidence="1" type="ORF">ARALYDRAFT_894429</name>
</gene>
<dbReference type="Gramene" id="scaffold_201503.1">
    <property type="protein sequence ID" value="scaffold_201503.1"/>
    <property type="gene ID" value="scaffold_201503.1"/>
</dbReference>
<name>D7KUY7_ARALL</name>
<dbReference type="EMBL" id="GL348714">
    <property type="protein sequence ID" value="EFH64833.1"/>
    <property type="molecule type" value="Genomic_DNA"/>
</dbReference>
<dbReference type="HOGENOM" id="CLU_2530539_0_0_1"/>
<dbReference type="Proteomes" id="UP000008694">
    <property type="component" value="Unassembled WGS sequence"/>
</dbReference>
<dbReference type="AlphaFoldDB" id="D7KUY7"/>
<organism evidence="2">
    <name type="scientific">Arabidopsis lyrata subsp. lyrata</name>
    <name type="common">Lyre-leaved rock-cress</name>
    <dbReference type="NCBI Taxonomy" id="81972"/>
    <lineage>
        <taxon>Eukaryota</taxon>
        <taxon>Viridiplantae</taxon>
        <taxon>Streptophyta</taxon>
        <taxon>Embryophyta</taxon>
        <taxon>Tracheophyta</taxon>
        <taxon>Spermatophyta</taxon>
        <taxon>Magnoliopsida</taxon>
        <taxon>eudicotyledons</taxon>
        <taxon>Gunneridae</taxon>
        <taxon>Pentapetalae</taxon>
        <taxon>rosids</taxon>
        <taxon>malvids</taxon>
        <taxon>Brassicales</taxon>
        <taxon>Brassicaceae</taxon>
        <taxon>Camelineae</taxon>
        <taxon>Arabidopsis</taxon>
    </lineage>
</organism>
<keyword evidence="2" id="KW-1185">Reference proteome</keyword>
<reference evidence="2" key="1">
    <citation type="journal article" date="2011" name="Nat. Genet.">
        <title>The Arabidopsis lyrata genome sequence and the basis of rapid genome size change.</title>
        <authorList>
            <person name="Hu T.T."/>
            <person name="Pattyn P."/>
            <person name="Bakker E.G."/>
            <person name="Cao J."/>
            <person name="Cheng J.-F."/>
            <person name="Clark R.M."/>
            <person name="Fahlgren N."/>
            <person name="Fawcett J.A."/>
            <person name="Grimwood J."/>
            <person name="Gundlach H."/>
            <person name="Haberer G."/>
            <person name="Hollister J.D."/>
            <person name="Ossowski S."/>
            <person name="Ottilar R.P."/>
            <person name="Salamov A.A."/>
            <person name="Schneeberger K."/>
            <person name="Spannagl M."/>
            <person name="Wang X."/>
            <person name="Yang L."/>
            <person name="Nasrallah M.E."/>
            <person name="Bergelson J."/>
            <person name="Carrington J.C."/>
            <person name="Gaut B.S."/>
            <person name="Schmutz J."/>
            <person name="Mayer K.F.X."/>
            <person name="Van de Peer Y."/>
            <person name="Grigoriev I.V."/>
            <person name="Nordborg M."/>
            <person name="Weigel D."/>
            <person name="Guo Y.-L."/>
        </authorList>
    </citation>
    <scope>NUCLEOTIDE SEQUENCE [LARGE SCALE GENOMIC DNA]</scope>
    <source>
        <strain evidence="2">cv. MN47</strain>
    </source>
</reference>
<proteinExistence type="predicted"/>
<accession>D7KUY7</accession>
<sequence>MHRFRTWIENERFASNVLLKTEYASSLTESMTLTMNQESCLKNGKMFCPCLICDSDAFSDKVVVWSNRETKLCRVTNLVLSRGK</sequence>
<evidence type="ECO:0000313" key="2">
    <source>
        <dbReference type="Proteomes" id="UP000008694"/>
    </source>
</evidence>
<protein>
    <submittedName>
        <fullName evidence="1">Predicted protein</fullName>
    </submittedName>
</protein>